<dbReference type="Pfam" id="PF22560">
    <property type="entry name" value="GMT-wHTH"/>
    <property type="match status" value="1"/>
</dbReference>
<evidence type="ECO:0000313" key="2">
    <source>
        <dbReference type="EMBL" id="KIG18564.1"/>
    </source>
</evidence>
<protein>
    <recommendedName>
        <fullName evidence="1">GMT-like wHTH domain-containing protein</fullName>
    </recommendedName>
</protein>
<dbReference type="Proteomes" id="UP000031599">
    <property type="component" value="Unassembled WGS sequence"/>
</dbReference>
<sequence>MLGYDPRNDIAINTQQVFDFSEDSSLAIMSALANELPRRLHTPENDGVRFWDFFDGICNESPATSEQVRSVLRQLSLDREVEIHDPDKGRRRPGVKIHNNDRIHLPRQLTFDMGKSRAD</sequence>
<dbReference type="AlphaFoldDB" id="A0A0C1ZM48"/>
<gene>
    <name evidence="2" type="ORF">DB30_00249</name>
</gene>
<organism evidence="2 3">
    <name type="scientific">Enhygromyxa salina</name>
    <dbReference type="NCBI Taxonomy" id="215803"/>
    <lineage>
        <taxon>Bacteria</taxon>
        <taxon>Pseudomonadati</taxon>
        <taxon>Myxococcota</taxon>
        <taxon>Polyangia</taxon>
        <taxon>Nannocystales</taxon>
        <taxon>Nannocystaceae</taxon>
        <taxon>Enhygromyxa</taxon>
    </lineage>
</organism>
<comment type="caution">
    <text evidence="2">The sequence shown here is derived from an EMBL/GenBank/DDBJ whole genome shotgun (WGS) entry which is preliminary data.</text>
</comment>
<proteinExistence type="predicted"/>
<name>A0A0C1ZM48_9BACT</name>
<evidence type="ECO:0000259" key="1">
    <source>
        <dbReference type="Pfam" id="PF22560"/>
    </source>
</evidence>
<evidence type="ECO:0000313" key="3">
    <source>
        <dbReference type="Proteomes" id="UP000031599"/>
    </source>
</evidence>
<reference evidence="2 3" key="1">
    <citation type="submission" date="2014-12" db="EMBL/GenBank/DDBJ databases">
        <title>Genome assembly of Enhygromyxa salina DSM 15201.</title>
        <authorList>
            <person name="Sharma G."/>
            <person name="Subramanian S."/>
        </authorList>
    </citation>
    <scope>NUCLEOTIDE SEQUENCE [LARGE SCALE GENOMIC DNA]</scope>
    <source>
        <strain evidence="2 3">DSM 15201</strain>
    </source>
</reference>
<feature type="domain" description="GMT-like wHTH" evidence="1">
    <location>
        <begin position="3"/>
        <end position="87"/>
    </location>
</feature>
<dbReference type="EMBL" id="JMCC02000010">
    <property type="protein sequence ID" value="KIG18564.1"/>
    <property type="molecule type" value="Genomic_DNA"/>
</dbReference>
<accession>A0A0C1ZM48</accession>
<dbReference type="InterPro" id="IPR054339">
    <property type="entry name" value="GMT_wHTH"/>
</dbReference>